<name>A0A4U0WNG2_9PEZI</name>
<feature type="compositionally biased region" description="Polar residues" evidence="1">
    <location>
        <begin position="351"/>
        <end position="365"/>
    </location>
</feature>
<protein>
    <submittedName>
        <fullName evidence="2">Uncharacterized protein</fullName>
    </submittedName>
</protein>
<organism evidence="2 3">
    <name type="scientific">Friedmanniomyces simplex</name>
    <dbReference type="NCBI Taxonomy" id="329884"/>
    <lineage>
        <taxon>Eukaryota</taxon>
        <taxon>Fungi</taxon>
        <taxon>Dikarya</taxon>
        <taxon>Ascomycota</taxon>
        <taxon>Pezizomycotina</taxon>
        <taxon>Dothideomycetes</taxon>
        <taxon>Dothideomycetidae</taxon>
        <taxon>Mycosphaerellales</taxon>
        <taxon>Teratosphaeriaceae</taxon>
        <taxon>Friedmanniomyces</taxon>
    </lineage>
</organism>
<dbReference type="AlphaFoldDB" id="A0A4U0WNG2"/>
<reference evidence="2 3" key="1">
    <citation type="submission" date="2017-03" db="EMBL/GenBank/DDBJ databases">
        <title>Genomes of endolithic fungi from Antarctica.</title>
        <authorList>
            <person name="Coleine C."/>
            <person name="Masonjones S."/>
            <person name="Stajich J.E."/>
        </authorList>
    </citation>
    <scope>NUCLEOTIDE SEQUENCE [LARGE SCALE GENOMIC DNA]</scope>
    <source>
        <strain evidence="2 3">CCFEE 5184</strain>
    </source>
</reference>
<accession>A0A4U0WNG2</accession>
<evidence type="ECO:0000313" key="2">
    <source>
        <dbReference type="EMBL" id="TKA63175.1"/>
    </source>
</evidence>
<feature type="compositionally biased region" description="Acidic residues" evidence="1">
    <location>
        <begin position="47"/>
        <end position="57"/>
    </location>
</feature>
<feature type="region of interest" description="Disordered" evidence="1">
    <location>
        <begin position="223"/>
        <end position="244"/>
    </location>
</feature>
<dbReference type="Proteomes" id="UP000309340">
    <property type="component" value="Unassembled WGS sequence"/>
</dbReference>
<feature type="region of interest" description="Disordered" evidence="1">
    <location>
        <begin position="123"/>
        <end position="152"/>
    </location>
</feature>
<evidence type="ECO:0000256" key="1">
    <source>
        <dbReference type="SAM" id="MobiDB-lite"/>
    </source>
</evidence>
<sequence length="388" mass="43162">MPKLQARNDVRPDPSNVYALKEMLQSLEEDVDKDEARYRTLKSTMEWDSDDDDEAEEPGLPQLGSTSHIAATDVATKSDDTPFPNSLVPYKPLPRTPETRTTTSLQESFDSDLRTYDMAQEFMQQYPPPPDPDTPTRSAGRSLRHAKSQCSVRTSVIGARLAPQIAPPKRTAKVEIINPDDSPGVYIARAATAAGLPSSPLHPDWEAAIETVKTGLAKELKEAGRKAREDEKSQKLTAKDNKSVEQQVWKQHGDRIMSPASSFDSAPSVDYAAVTDEDLQAFAWALQREIEQGASTGVVRRLFRNVSEQKAKEKENVIRQAVLAKQKRLVDREMEARAECRRIAERQQAATHTGTPKQQLVKSSCNKKLDGQISRMEKERATTGLALI</sequence>
<feature type="non-terminal residue" evidence="2">
    <location>
        <position position="388"/>
    </location>
</feature>
<proteinExistence type="predicted"/>
<dbReference type="STRING" id="329884.A0A4U0WNG2"/>
<evidence type="ECO:0000313" key="3">
    <source>
        <dbReference type="Proteomes" id="UP000309340"/>
    </source>
</evidence>
<feature type="compositionally biased region" description="Basic and acidic residues" evidence="1">
    <location>
        <begin position="223"/>
        <end position="243"/>
    </location>
</feature>
<keyword evidence="3" id="KW-1185">Reference proteome</keyword>
<dbReference type="EMBL" id="NAJQ01000978">
    <property type="protein sequence ID" value="TKA63175.1"/>
    <property type="molecule type" value="Genomic_DNA"/>
</dbReference>
<comment type="caution">
    <text evidence="2">The sequence shown here is derived from an EMBL/GenBank/DDBJ whole genome shotgun (WGS) entry which is preliminary data.</text>
</comment>
<gene>
    <name evidence="2" type="ORF">B0A55_11140</name>
</gene>
<feature type="region of interest" description="Disordered" evidence="1">
    <location>
        <begin position="346"/>
        <end position="365"/>
    </location>
</feature>
<feature type="region of interest" description="Disordered" evidence="1">
    <location>
        <begin position="42"/>
        <end position="111"/>
    </location>
</feature>